<evidence type="ECO:0000256" key="1">
    <source>
        <dbReference type="SAM" id="MobiDB-lite"/>
    </source>
</evidence>
<dbReference type="Pfam" id="PF04827">
    <property type="entry name" value="Plant_tran"/>
    <property type="match status" value="1"/>
</dbReference>
<dbReference type="OrthoDB" id="119179at2759"/>
<accession>A0A9W6XRJ5</accession>
<comment type="caution">
    <text evidence="2">The sequence shown here is derived from an EMBL/GenBank/DDBJ whole genome shotgun (WGS) entry which is preliminary data.</text>
</comment>
<dbReference type="Proteomes" id="UP001165121">
    <property type="component" value="Unassembled WGS sequence"/>
</dbReference>
<feature type="region of interest" description="Disordered" evidence="1">
    <location>
        <begin position="1"/>
        <end position="36"/>
    </location>
</feature>
<gene>
    <name evidence="2" type="ORF">Pfra01_001509100</name>
</gene>
<proteinExistence type="predicted"/>
<dbReference type="PANTHER" id="PTHR47150">
    <property type="entry name" value="OS12G0169200 PROTEIN"/>
    <property type="match status" value="1"/>
</dbReference>
<protein>
    <submittedName>
        <fullName evidence="2">Unnamed protein product</fullName>
    </submittedName>
</protein>
<reference evidence="2" key="1">
    <citation type="submission" date="2023-04" db="EMBL/GenBank/DDBJ databases">
        <title>Phytophthora fragariaefolia NBRC 109709.</title>
        <authorList>
            <person name="Ichikawa N."/>
            <person name="Sato H."/>
            <person name="Tonouchi N."/>
        </authorList>
    </citation>
    <scope>NUCLEOTIDE SEQUENCE</scope>
    <source>
        <strain evidence="2">NBRC 109709</strain>
    </source>
</reference>
<sequence>MSSDSDEESGLRSGSDDDEAPIKRKRGGSEPGKAANLDRDFQAAHLRLWNDYFCENPTYPEKLFRRRNRMSRALFERLMGAVVEHDADFEQRVDAMGKKGLTPLQKCSTVVQMLVYGCAADSLNDVVKGAESTLLAYTKTFCRAVVEVFEEEYLREPTRDDIEQQLERSAARGFPGYLGSLDCMHWVWEMCPTALKGQLSGKEGKPRVVLEVVADQRMWISHFFFGCAGSNNDIYIIDWSPLVNHHVINHDLYDSFAYVAGGKEFHQLYYLVDGIYPPYACFMATISRPNSQNEKLYAKRQESIRKNVERTFGVLRGKFRILKLPSRIWYGKDMLYVMKACVIIHNMIIEDEWGVPGLEELTSANIDADLSSTSGVDDDGVNEDKAIDLQEFIARKFNMQSTAANCELRSALIENLWELEGARKNLR</sequence>
<dbReference type="InterPro" id="IPR006912">
    <property type="entry name" value="Harbinger_derived_prot"/>
</dbReference>
<dbReference type="PANTHER" id="PTHR47150:SF5">
    <property type="entry name" value="OS07G0546750 PROTEIN"/>
    <property type="match status" value="1"/>
</dbReference>
<dbReference type="EMBL" id="BSXT01001609">
    <property type="protein sequence ID" value="GMF43943.1"/>
    <property type="molecule type" value="Genomic_DNA"/>
</dbReference>
<name>A0A9W6XRJ5_9STRA</name>
<organism evidence="2 3">
    <name type="scientific">Phytophthora fragariaefolia</name>
    <dbReference type="NCBI Taxonomy" id="1490495"/>
    <lineage>
        <taxon>Eukaryota</taxon>
        <taxon>Sar</taxon>
        <taxon>Stramenopiles</taxon>
        <taxon>Oomycota</taxon>
        <taxon>Peronosporomycetes</taxon>
        <taxon>Peronosporales</taxon>
        <taxon>Peronosporaceae</taxon>
        <taxon>Phytophthora</taxon>
    </lineage>
</organism>
<evidence type="ECO:0000313" key="2">
    <source>
        <dbReference type="EMBL" id="GMF43943.1"/>
    </source>
</evidence>
<dbReference type="AlphaFoldDB" id="A0A9W6XRJ5"/>
<keyword evidence="3" id="KW-1185">Reference proteome</keyword>
<evidence type="ECO:0000313" key="3">
    <source>
        <dbReference type="Proteomes" id="UP001165121"/>
    </source>
</evidence>